<keyword evidence="6" id="KW-1185">Reference proteome</keyword>
<dbReference type="InterPro" id="IPR002921">
    <property type="entry name" value="Fungal_lipase-type"/>
</dbReference>
<dbReference type="EMBL" id="MU864928">
    <property type="protein sequence ID" value="KAK4467142.1"/>
    <property type="molecule type" value="Genomic_DNA"/>
</dbReference>
<feature type="chain" id="PRO_5043866345" evidence="3">
    <location>
        <begin position="18"/>
        <end position="329"/>
    </location>
</feature>
<reference evidence="5" key="2">
    <citation type="submission" date="2023-06" db="EMBL/GenBank/DDBJ databases">
        <authorList>
            <consortium name="Lawrence Berkeley National Laboratory"/>
            <person name="Mondo S.J."/>
            <person name="Hensen N."/>
            <person name="Bonometti L."/>
            <person name="Westerberg I."/>
            <person name="Brannstrom I.O."/>
            <person name="Guillou S."/>
            <person name="Cros-Aarteil S."/>
            <person name="Calhoun S."/>
            <person name="Haridas S."/>
            <person name="Kuo A."/>
            <person name="Pangilinan J."/>
            <person name="Riley R."/>
            <person name="Labutti K."/>
            <person name="Andreopoulos B."/>
            <person name="Lipzen A."/>
            <person name="Chen C."/>
            <person name="Yanf M."/>
            <person name="Daum C."/>
            <person name="Ng V."/>
            <person name="Clum A."/>
            <person name="Steindorff A."/>
            <person name="Ohm R."/>
            <person name="Martin F."/>
            <person name="Silar P."/>
            <person name="Natvig D."/>
            <person name="Lalanne C."/>
            <person name="Gautier V."/>
            <person name="Ament-Velasquez S.L."/>
            <person name="Kruys A."/>
            <person name="Hutchinson M.I."/>
            <person name="Powell A.J."/>
            <person name="Barry K."/>
            <person name="Miller A.N."/>
            <person name="Grigoriev I.V."/>
            <person name="Debuchy R."/>
            <person name="Gladieux P."/>
            <person name="Thoren M.H."/>
            <person name="Johannesson H."/>
        </authorList>
    </citation>
    <scope>NUCLEOTIDE SEQUENCE</scope>
    <source>
        <strain evidence="5">PSN324</strain>
    </source>
</reference>
<dbReference type="InterPro" id="IPR029058">
    <property type="entry name" value="AB_hydrolase_fold"/>
</dbReference>
<proteinExistence type="predicted"/>
<evidence type="ECO:0000256" key="2">
    <source>
        <dbReference type="ARBA" id="ARBA00022801"/>
    </source>
</evidence>
<organism evidence="5 6">
    <name type="scientific">Cladorrhinum samala</name>
    <dbReference type="NCBI Taxonomy" id="585594"/>
    <lineage>
        <taxon>Eukaryota</taxon>
        <taxon>Fungi</taxon>
        <taxon>Dikarya</taxon>
        <taxon>Ascomycota</taxon>
        <taxon>Pezizomycotina</taxon>
        <taxon>Sordariomycetes</taxon>
        <taxon>Sordariomycetidae</taxon>
        <taxon>Sordariales</taxon>
        <taxon>Podosporaceae</taxon>
        <taxon>Cladorrhinum</taxon>
    </lineage>
</organism>
<evidence type="ECO:0000259" key="4">
    <source>
        <dbReference type="Pfam" id="PF01764"/>
    </source>
</evidence>
<evidence type="ECO:0000313" key="6">
    <source>
        <dbReference type="Proteomes" id="UP001321749"/>
    </source>
</evidence>
<protein>
    <submittedName>
        <fullName evidence="5">Alpha/Beta hydrolase protein</fullName>
    </submittedName>
</protein>
<evidence type="ECO:0000256" key="1">
    <source>
        <dbReference type="ARBA" id="ARBA00022729"/>
    </source>
</evidence>
<dbReference type="Gene3D" id="3.40.50.1820">
    <property type="entry name" value="alpha/beta hydrolase"/>
    <property type="match status" value="1"/>
</dbReference>
<dbReference type="AlphaFoldDB" id="A0AAV9I234"/>
<dbReference type="Proteomes" id="UP001321749">
    <property type="component" value="Unassembled WGS sequence"/>
</dbReference>
<keyword evidence="2 5" id="KW-0378">Hydrolase</keyword>
<evidence type="ECO:0000313" key="5">
    <source>
        <dbReference type="EMBL" id="KAK4467142.1"/>
    </source>
</evidence>
<sequence>MKISSLTSLTLAGLALAAPQRKRAAVTVAELDKLKLYAQWSAAASCNSDVAGGTKVTCGLNQCDTIESHNATVVGSFIGTLLDTRGFVAVDPVDKTIVLSFRGSVSVRNWITDFIFTQIPCDLTPGCLVHTGFYAAYLEVASRALSFVKEAKAANPTYNVAVTGYSLGAAVGTIAASYLRKGGIPAELITYGSPRVGNTAFAQFVTEQAGAEYRVTHAADPVPRLPPIIFNYRHTSPEYWFDEGDDQEVTVDEVQYCTGYANTQCNGGQTGFDLELHGSYFQGLVSCSPASTPFRSRDAALSDAEIEAKLNEWVREDIQLSENLAAGGQ</sequence>
<gene>
    <name evidence="5" type="ORF">QBC42DRAFT_335235</name>
</gene>
<dbReference type="PANTHER" id="PTHR46640">
    <property type="entry name" value="TRIACYLGLYCEROL LIPASE, PUTATIVE (AFU_ORTHOLOGUE AFUA_6G06510)-RELATED"/>
    <property type="match status" value="1"/>
</dbReference>
<dbReference type="PANTHER" id="PTHR46640:SF1">
    <property type="entry name" value="FUNGAL LIPASE-LIKE DOMAIN-CONTAINING PROTEIN-RELATED"/>
    <property type="match status" value="1"/>
</dbReference>
<dbReference type="Pfam" id="PF01764">
    <property type="entry name" value="Lipase_3"/>
    <property type="match status" value="1"/>
</dbReference>
<reference evidence="5" key="1">
    <citation type="journal article" date="2023" name="Mol. Phylogenet. Evol.">
        <title>Genome-scale phylogeny and comparative genomics of the fungal order Sordariales.</title>
        <authorList>
            <person name="Hensen N."/>
            <person name="Bonometti L."/>
            <person name="Westerberg I."/>
            <person name="Brannstrom I.O."/>
            <person name="Guillou S."/>
            <person name="Cros-Aarteil S."/>
            <person name="Calhoun S."/>
            <person name="Haridas S."/>
            <person name="Kuo A."/>
            <person name="Mondo S."/>
            <person name="Pangilinan J."/>
            <person name="Riley R."/>
            <person name="LaButti K."/>
            <person name="Andreopoulos B."/>
            <person name="Lipzen A."/>
            <person name="Chen C."/>
            <person name="Yan M."/>
            <person name="Daum C."/>
            <person name="Ng V."/>
            <person name="Clum A."/>
            <person name="Steindorff A."/>
            <person name="Ohm R.A."/>
            <person name="Martin F."/>
            <person name="Silar P."/>
            <person name="Natvig D.O."/>
            <person name="Lalanne C."/>
            <person name="Gautier V."/>
            <person name="Ament-Velasquez S.L."/>
            <person name="Kruys A."/>
            <person name="Hutchinson M.I."/>
            <person name="Powell A.J."/>
            <person name="Barry K."/>
            <person name="Miller A.N."/>
            <person name="Grigoriev I.V."/>
            <person name="Debuchy R."/>
            <person name="Gladieux P."/>
            <person name="Hiltunen Thoren M."/>
            <person name="Johannesson H."/>
        </authorList>
    </citation>
    <scope>NUCLEOTIDE SEQUENCE</scope>
    <source>
        <strain evidence="5">PSN324</strain>
    </source>
</reference>
<keyword evidence="1 3" id="KW-0732">Signal</keyword>
<dbReference type="CDD" id="cd00519">
    <property type="entry name" value="Lipase_3"/>
    <property type="match status" value="1"/>
</dbReference>
<dbReference type="SUPFAM" id="SSF53474">
    <property type="entry name" value="alpha/beta-Hydrolases"/>
    <property type="match status" value="1"/>
</dbReference>
<evidence type="ECO:0000256" key="3">
    <source>
        <dbReference type="SAM" id="SignalP"/>
    </source>
</evidence>
<dbReference type="GO" id="GO:0016787">
    <property type="term" value="F:hydrolase activity"/>
    <property type="evidence" value="ECO:0007669"/>
    <property type="project" value="UniProtKB-KW"/>
</dbReference>
<dbReference type="InterPro" id="IPR051299">
    <property type="entry name" value="AB_hydrolase_lip/est"/>
</dbReference>
<name>A0AAV9I234_9PEZI</name>
<dbReference type="GO" id="GO:0006629">
    <property type="term" value="P:lipid metabolic process"/>
    <property type="evidence" value="ECO:0007669"/>
    <property type="project" value="InterPro"/>
</dbReference>
<accession>A0AAV9I234</accession>
<feature type="signal peptide" evidence="3">
    <location>
        <begin position="1"/>
        <end position="17"/>
    </location>
</feature>
<feature type="domain" description="Fungal lipase-type" evidence="4">
    <location>
        <begin position="98"/>
        <end position="228"/>
    </location>
</feature>
<comment type="caution">
    <text evidence="5">The sequence shown here is derived from an EMBL/GenBank/DDBJ whole genome shotgun (WGS) entry which is preliminary data.</text>
</comment>